<dbReference type="Gene3D" id="1.10.1740.10">
    <property type="match status" value="1"/>
</dbReference>
<dbReference type="InterPro" id="IPR007630">
    <property type="entry name" value="RNA_pol_sigma70_r4"/>
</dbReference>
<dbReference type="SUPFAM" id="SSF88946">
    <property type="entry name" value="Sigma2 domain of RNA polymerase sigma factors"/>
    <property type="match status" value="1"/>
</dbReference>
<dbReference type="CDD" id="cd06171">
    <property type="entry name" value="Sigma70_r4"/>
    <property type="match status" value="1"/>
</dbReference>
<dbReference type="RefSeq" id="WP_379597692.1">
    <property type="nucleotide sequence ID" value="NZ_JBHUDE010000049.1"/>
</dbReference>
<keyword evidence="2" id="KW-0805">Transcription regulation</keyword>
<dbReference type="SUPFAM" id="SSF88659">
    <property type="entry name" value="Sigma3 and sigma4 domains of RNA polymerase sigma factors"/>
    <property type="match status" value="1"/>
</dbReference>
<evidence type="ECO:0000256" key="4">
    <source>
        <dbReference type="ARBA" id="ARBA00023125"/>
    </source>
</evidence>
<evidence type="ECO:0000259" key="7">
    <source>
        <dbReference type="Pfam" id="PF04545"/>
    </source>
</evidence>
<comment type="caution">
    <text evidence="8">The sequence shown here is derived from an EMBL/GenBank/DDBJ whole genome shotgun (WGS) entry which is preliminary data.</text>
</comment>
<dbReference type="Pfam" id="PF04542">
    <property type="entry name" value="Sigma70_r2"/>
    <property type="match status" value="1"/>
</dbReference>
<evidence type="ECO:0000256" key="1">
    <source>
        <dbReference type="ARBA" id="ARBA00010641"/>
    </source>
</evidence>
<comment type="similarity">
    <text evidence="1">Belongs to the sigma-70 factor family. ECF subfamily.</text>
</comment>
<organism evidence="8 9">
    <name type="scientific">Oceanobacillus luteolus</name>
    <dbReference type="NCBI Taxonomy" id="1274358"/>
    <lineage>
        <taxon>Bacteria</taxon>
        <taxon>Bacillati</taxon>
        <taxon>Bacillota</taxon>
        <taxon>Bacilli</taxon>
        <taxon>Bacillales</taxon>
        <taxon>Bacillaceae</taxon>
        <taxon>Oceanobacillus</taxon>
    </lineage>
</organism>
<sequence>MKALFNNFYEKYHHDLYNFVYYMVKNKNLAEDLVQEIYIRIFRSYGSFRGEASEKTWAFSIARNVIYDYFRKEKRKRNYANQTVDWDEMASIVTIDQKLPDELLIEDEDIQLIYRLLDECSLNQKQVIVLRYIQGFTLKETSEMLDMSIGNVKTLQHRGINKLKNCMKIKNGKEE</sequence>
<name>A0ABW4HTA6_9BACI</name>
<protein>
    <submittedName>
        <fullName evidence="8">Sigma-70 family RNA polymerase sigma factor</fullName>
    </submittedName>
</protein>
<feature type="domain" description="RNA polymerase sigma-70 region 2" evidence="6">
    <location>
        <begin position="8"/>
        <end position="75"/>
    </location>
</feature>
<accession>A0ABW4HTA6</accession>
<reference evidence="9" key="1">
    <citation type="journal article" date="2019" name="Int. J. Syst. Evol. Microbiol.">
        <title>The Global Catalogue of Microorganisms (GCM) 10K type strain sequencing project: providing services to taxonomists for standard genome sequencing and annotation.</title>
        <authorList>
            <consortium name="The Broad Institute Genomics Platform"/>
            <consortium name="The Broad Institute Genome Sequencing Center for Infectious Disease"/>
            <person name="Wu L."/>
            <person name="Ma J."/>
        </authorList>
    </citation>
    <scope>NUCLEOTIDE SEQUENCE [LARGE SCALE GENOMIC DNA]</scope>
    <source>
        <strain evidence="9">CGMCC 1.12376</strain>
    </source>
</reference>
<dbReference type="NCBIfam" id="TIGR02937">
    <property type="entry name" value="sigma70-ECF"/>
    <property type="match status" value="1"/>
</dbReference>
<dbReference type="InterPro" id="IPR014284">
    <property type="entry name" value="RNA_pol_sigma-70_dom"/>
</dbReference>
<dbReference type="InterPro" id="IPR007627">
    <property type="entry name" value="RNA_pol_sigma70_r2"/>
</dbReference>
<dbReference type="PANTHER" id="PTHR43133:SF60">
    <property type="entry name" value="RNA POLYMERASE SIGMA FACTOR SIGV"/>
    <property type="match status" value="1"/>
</dbReference>
<evidence type="ECO:0000313" key="9">
    <source>
        <dbReference type="Proteomes" id="UP001597221"/>
    </source>
</evidence>
<dbReference type="EMBL" id="JBHUDE010000049">
    <property type="protein sequence ID" value="MFD1608385.1"/>
    <property type="molecule type" value="Genomic_DNA"/>
</dbReference>
<evidence type="ECO:0000256" key="5">
    <source>
        <dbReference type="ARBA" id="ARBA00023163"/>
    </source>
</evidence>
<dbReference type="InterPro" id="IPR013325">
    <property type="entry name" value="RNA_pol_sigma_r2"/>
</dbReference>
<dbReference type="InterPro" id="IPR039425">
    <property type="entry name" value="RNA_pol_sigma-70-like"/>
</dbReference>
<keyword evidence="5" id="KW-0804">Transcription</keyword>
<dbReference type="InterPro" id="IPR036388">
    <property type="entry name" value="WH-like_DNA-bd_sf"/>
</dbReference>
<evidence type="ECO:0000256" key="3">
    <source>
        <dbReference type="ARBA" id="ARBA00023082"/>
    </source>
</evidence>
<dbReference type="InterPro" id="IPR013324">
    <property type="entry name" value="RNA_pol_sigma_r3/r4-like"/>
</dbReference>
<evidence type="ECO:0000313" key="8">
    <source>
        <dbReference type="EMBL" id="MFD1608385.1"/>
    </source>
</evidence>
<dbReference type="Pfam" id="PF04545">
    <property type="entry name" value="Sigma70_r4"/>
    <property type="match status" value="1"/>
</dbReference>
<keyword evidence="9" id="KW-1185">Reference proteome</keyword>
<feature type="domain" description="RNA polymerase sigma-70 region 4" evidence="7">
    <location>
        <begin position="123"/>
        <end position="164"/>
    </location>
</feature>
<keyword evidence="4" id="KW-0238">DNA-binding</keyword>
<dbReference type="Gene3D" id="1.10.10.10">
    <property type="entry name" value="Winged helix-like DNA-binding domain superfamily/Winged helix DNA-binding domain"/>
    <property type="match status" value="1"/>
</dbReference>
<keyword evidence="3" id="KW-0731">Sigma factor</keyword>
<gene>
    <name evidence="8" type="ORF">ACFSBH_12015</name>
</gene>
<dbReference type="PANTHER" id="PTHR43133">
    <property type="entry name" value="RNA POLYMERASE ECF-TYPE SIGMA FACTO"/>
    <property type="match status" value="1"/>
</dbReference>
<evidence type="ECO:0000259" key="6">
    <source>
        <dbReference type="Pfam" id="PF04542"/>
    </source>
</evidence>
<proteinExistence type="inferred from homology"/>
<dbReference type="Proteomes" id="UP001597221">
    <property type="component" value="Unassembled WGS sequence"/>
</dbReference>
<evidence type="ECO:0000256" key="2">
    <source>
        <dbReference type="ARBA" id="ARBA00023015"/>
    </source>
</evidence>